<comment type="caution">
    <text evidence="5">The sequence shown here is derived from an EMBL/GenBank/DDBJ whole genome shotgun (WGS) entry which is preliminary data.</text>
</comment>
<dbReference type="PROSITE" id="PS50297">
    <property type="entry name" value="ANK_REP_REGION"/>
    <property type="match status" value="2"/>
</dbReference>
<dbReference type="RefSeq" id="WP_134115472.1">
    <property type="nucleotide sequence ID" value="NZ_SODF01000001.1"/>
</dbReference>
<dbReference type="Proteomes" id="UP000295447">
    <property type="component" value="Unassembled WGS sequence"/>
</dbReference>
<evidence type="ECO:0000313" key="6">
    <source>
        <dbReference type="Proteomes" id="UP000295447"/>
    </source>
</evidence>
<dbReference type="SUPFAM" id="SSF48403">
    <property type="entry name" value="Ankyrin repeat"/>
    <property type="match status" value="1"/>
</dbReference>
<dbReference type="PROSITE" id="PS50088">
    <property type="entry name" value="ANK_REPEAT"/>
    <property type="match status" value="2"/>
</dbReference>
<gene>
    <name evidence="5" type="ORF">EV650_0836</name>
</gene>
<organism evidence="5 6">
    <name type="scientific">Kribbella kalugense</name>
    <dbReference type="NCBI Taxonomy" id="2512221"/>
    <lineage>
        <taxon>Bacteria</taxon>
        <taxon>Bacillati</taxon>
        <taxon>Actinomycetota</taxon>
        <taxon>Actinomycetes</taxon>
        <taxon>Propionibacteriales</taxon>
        <taxon>Kribbellaceae</taxon>
        <taxon>Kribbella</taxon>
    </lineage>
</organism>
<keyword evidence="1" id="KW-0677">Repeat</keyword>
<evidence type="ECO:0000256" key="3">
    <source>
        <dbReference type="PROSITE-ProRule" id="PRU00023"/>
    </source>
</evidence>
<protein>
    <submittedName>
        <fullName evidence="5">Ankyrin repeat protein</fullName>
    </submittedName>
</protein>
<sequence>MDLARLLVAIAAGDRATVTASLDAVPQLATARLARGEESFIAVSQVYEGDTALHAAAFMYDVELAEDLVARGADVRARNRRGAEPLHAAVSGGPGATTWNPGRQQAIIEYLVGAGADPNAAALGGVTPLHRAVRNRCSAAVETLLRLGANPRLENDHGSTPAHLAHHTTGRGGVGSEAAKHEQQRIIQLLANA</sequence>
<proteinExistence type="predicted"/>
<dbReference type="GO" id="GO:0085020">
    <property type="term" value="P:protein K6-linked ubiquitination"/>
    <property type="evidence" value="ECO:0007669"/>
    <property type="project" value="TreeGrafter"/>
</dbReference>
<feature type="repeat" description="ANK" evidence="3">
    <location>
        <begin position="48"/>
        <end position="80"/>
    </location>
</feature>
<dbReference type="EMBL" id="SODF01000001">
    <property type="protein sequence ID" value="TDW22005.1"/>
    <property type="molecule type" value="Genomic_DNA"/>
</dbReference>
<dbReference type="InterPro" id="IPR002110">
    <property type="entry name" value="Ankyrin_rpt"/>
</dbReference>
<keyword evidence="6" id="KW-1185">Reference proteome</keyword>
<dbReference type="PANTHER" id="PTHR24171:SF8">
    <property type="entry name" value="BRCA1-ASSOCIATED RING DOMAIN PROTEIN 1"/>
    <property type="match status" value="1"/>
</dbReference>
<dbReference type="InterPro" id="IPR036770">
    <property type="entry name" value="Ankyrin_rpt-contain_sf"/>
</dbReference>
<dbReference type="PANTHER" id="PTHR24171">
    <property type="entry name" value="ANKYRIN REPEAT DOMAIN-CONTAINING PROTEIN 39-RELATED"/>
    <property type="match status" value="1"/>
</dbReference>
<evidence type="ECO:0000256" key="1">
    <source>
        <dbReference type="ARBA" id="ARBA00022737"/>
    </source>
</evidence>
<accession>A0A4R7ZW97</accession>
<reference evidence="5 6" key="1">
    <citation type="submission" date="2019-03" db="EMBL/GenBank/DDBJ databases">
        <title>Genomic Encyclopedia of Type Strains, Phase III (KMG-III): the genomes of soil and plant-associated and newly described type strains.</title>
        <authorList>
            <person name="Whitman W."/>
        </authorList>
    </citation>
    <scope>NUCLEOTIDE SEQUENCE [LARGE SCALE GENOMIC DNA]</scope>
    <source>
        <strain evidence="5 6">VKM Ac-2570</strain>
    </source>
</reference>
<evidence type="ECO:0000313" key="5">
    <source>
        <dbReference type="EMBL" id="TDW22005.1"/>
    </source>
</evidence>
<dbReference type="PRINTS" id="PR01415">
    <property type="entry name" value="ANKYRIN"/>
</dbReference>
<keyword evidence="2 3" id="KW-0040">ANK repeat</keyword>
<name>A0A4R7ZW97_9ACTN</name>
<dbReference type="Pfam" id="PF00023">
    <property type="entry name" value="Ank"/>
    <property type="match status" value="1"/>
</dbReference>
<dbReference type="Gene3D" id="1.25.40.20">
    <property type="entry name" value="Ankyrin repeat-containing domain"/>
    <property type="match status" value="1"/>
</dbReference>
<dbReference type="SMART" id="SM00248">
    <property type="entry name" value="ANK"/>
    <property type="match status" value="3"/>
</dbReference>
<dbReference type="AlphaFoldDB" id="A0A4R7ZW97"/>
<evidence type="ECO:0000256" key="2">
    <source>
        <dbReference type="ARBA" id="ARBA00023043"/>
    </source>
</evidence>
<evidence type="ECO:0000256" key="4">
    <source>
        <dbReference type="SAM" id="MobiDB-lite"/>
    </source>
</evidence>
<feature type="region of interest" description="Disordered" evidence="4">
    <location>
        <begin position="152"/>
        <end position="180"/>
    </location>
</feature>
<dbReference type="Pfam" id="PF13857">
    <property type="entry name" value="Ank_5"/>
    <property type="match status" value="1"/>
</dbReference>
<dbReference type="GO" id="GO:0004842">
    <property type="term" value="F:ubiquitin-protein transferase activity"/>
    <property type="evidence" value="ECO:0007669"/>
    <property type="project" value="TreeGrafter"/>
</dbReference>
<dbReference type="OrthoDB" id="9812708at2"/>
<feature type="repeat" description="ANK" evidence="3">
    <location>
        <begin position="124"/>
        <end position="156"/>
    </location>
</feature>